<feature type="transmembrane region" description="Helical" evidence="5">
    <location>
        <begin position="282"/>
        <end position="304"/>
    </location>
</feature>
<dbReference type="InterPro" id="IPR020846">
    <property type="entry name" value="MFS_dom"/>
</dbReference>
<feature type="transmembrane region" description="Helical" evidence="5">
    <location>
        <begin position="214"/>
        <end position="233"/>
    </location>
</feature>
<dbReference type="RefSeq" id="WP_387404155.1">
    <property type="nucleotide sequence ID" value="NZ_JBIAQY010000005.1"/>
</dbReference>
<feature type="transmembrane region" description="Helical" evidence="5">
    <location>
        <begin position="343"/>
        <end position="362"/>
    </location>
</feature>
<name>A0ABW6S2H2_9NOCA</name>
<feature type="transmembrane region" description="Helical" evidence="5">
    <location>
        <begin position="310"/>
        <end position="331"/>
    </location>
</feature>
<dbReference type="InterPro" id="IPR036259">
    <property type="entry name" value="MFS_trans_sf"/>
</dbReference>
<feature type="domain" description="Major facilitator superfamily (MFS) profile" evidence="6">
    <location>
        <begin position="10"/>
        <end position="392"/>
    </location>
</feature>
<evidence type="ECO:0000256" key="4">
    <source>
        <dbReference type="ARBA" id="ARBA00023136"/>
    </source>
</evidence>
<dbReference type="PANTHER" id="PTHR23514">
    <property type="entry name" value="BYPASS OF STOP CODON PROTEIN 6"/>
    <property type="match status" value="1"/>
</dbReference>
<dbReference type="Proteomes" id="UP001601992">
    <property type="component" value="Unassembled WGS sequence"/>
</dbReference>
<comment type="caution">
    <text evidence="7">The sequence shown here is derived from an EMBL/GenBank/DDBJ whole genome shotgun (WGS) entry which is preliminary data.</text>
</comment>
<organism evidence="7 8">
    <name type="scientific">Nocardia jiangxiensis</name>
    <dbReference type="NCBI Taxonomy" id="282685"/>
    <lineage>
        <taxon>Bacteria</taxon>
        <taxon>Bacillati</taxon>
        <taxon>Actinomycetota</taxon>
        <taxon>Actinomycetes</taxon>
        <taxon>Mycobacteriales</taxon>
        <taxon>Nocardiaceae</taxon>
        <taxon>Nocardia</taxon>
    </lineage>
</organism>
<evidence type="ECO:0000313" key="8">
    <source>
        <dbReference type="Proteomes" id="UP001601992"/>
    </source>
</evidence>
<evidence type="ECO:0000256" key="5">
    <source>
        <dbReference type="SAM" id="Phobius"/>
    </source>
</evidence>
<accession>A0ABW6S2H2</accession>
<dbReference type="InterPro" id="IPR051788">
    <property type="entry name" value="MFS_Transporter"/>
</dbReference>
<feature type="transmembrane region" description="Helical" evidence="5">
    <location>
        <begin position="103"/>
        <end position="123"/>
    </location>
</feature>
<feature type="transmembrane region" description="Helical" evidence="5">
    <location>
        <begin position="47"/>
        <end position="67"/>
    </location>
</feature>
<reference evidence="7 8" key="1">
    <citation type="submission" date="2024-10" db="EMBL/GenBank/DDBJ databases">
        <title>The Natural Products Discovery Center: Release of the First 8490 Sequenced Strains for Exploring Actinobacteria Biosynthetic Diversity.</title>
        <authorList>
            <person name="Kalkreuter E."/>
            <person name="Kautsar S.A."/>
            <person name="Yang D."/>
            <person name="Bader C.D."/>
            <person name="Teijaro C.N."/>
            <person name="Fluegel L."/>
            <person name="Davis C.M."/>
            <person name="Simpson J.R."/>
            <person name="Lauterbach L."/>
            <person name="Steele A.D."/>
            <person name="Gui C."/>
            <person name="Meng S."/>
            <person name="Li G."/>
            <person name="Viehrig K."/>
            <person name="Ye F."/>
            <person name="Su P."/>
            <person name="Kiefer A.F."/>
            <person name="Nichols A."/>
            <person name="Cepeda A.J."/>
            <person name="Yan W."/>
            <person name="Fan B."/>
            <person name="Jiang Y."/>
            <person name="Adhikari A."/>
            <person name="Zheng C.-J."/>
            <person name="Schuster L."/>
            <person name="Cowan T.M."/>
            <person name="Smanski M.J."/>
            <person name="Chevrette M.G."/>
            <person name="De Carvalho L.P.S."/>
            <person name="Shen B."/>
        </authorList>
    </citation>
    <scope>NUCLEOTIDE SEQUENCE [LARGE SCALE GENOMIC DNA]</scope>
    <source>
        <strain evidence="7 8">NPDC002593</strain>
    </source>
</reference>
<feature type="transmembrane region" description="Helical" evidence="5">
    <location>
        <begin position="12"/>
        <end position="35"/>
    </location>
</feature>
<comment type="subcellular location">
    <subcellularLocation>
        <location evidence="1">Cell membrane</location>
        <topology evidence="1">Multi-pass membrane protein</topology>
    </subcellularLocation>
</comment>
<sequence length="392" mass="40088">MGASTLVPRVRISRAAVFTVFGLNGFLCSMWVVHIPVITQRTGVSKGTLGLLILLVALGGIAGMQAAGPLADRFGSRTLVAVAGTWLSLAVLGPAFATGPLTLAVALLLFGTGNGALDVSMNAQAVQVERAYPRPIMSAFHAMFSCGGLAGSLVGAATMHRGWDVRVTMTAAGAIGLLTVALSIPRLLPRVESDSDTTTSTEDESPKARRSASLRVLALAAIAFGFLLTEGVANDWSALQVREHLGVSDATAALAFGAFSTTMTAGRFTADRVSARFGRVAVVRWGAVLAAVGLMLIVSSIWLVPTLLGWALLGIGLAGGVPQIFSAAGNLGTRSAATDMSRVFGLGYLGFLAGPSAIGRLADLSSLTAALIFPLALILVCAASARIVAPSS</sequence>
<evidence type="ECO:0000256" key="1">
    <source>
        <dbReference type="ARBA" id="ARBA00004651"/>
    </source>
</evidence>
<dbReference type="Pfam" id="PF07690">
    <property type="entry name" value="MFS_1"/>
    <property type="match status" value="2"/>
</dbReference>
<feature type="transmembrane region" description="Helical" evidence="5">
    <location>
        <begin position="368"/>
        <end position="389"/>
    </location>
</feature>
<protein>
    <submittedName>
        <fullName evidence="7">MFS transporter</fullName>
    </submittedName>
</protein>
<gene>
    <name evidence="7" type="ORF">ACFYXQ_16455</name>
</gene>
<evidence type="ECO:0000313" key="7">
    <source>
        <dbReference type="EMBL" id="MFF3569361.1"/>
    </source>
</evidence>
<dbReference type="CDD" id="cd17393">
    <property type="entry name" value="MFS_MosC_like"/>
    <property type="match status" value="1"/>
</dbReference>
<keyword evidence="8" id="KW-1185">Reference proteome</keyword>
<evidence type="ECO:0000256" key="3">
    <source>
        <dbReference type="ARBA" id="ARBA00022989"/>
    </source>
</evidence>
<dbReference type="PROSITE" id="PS50850">
    <property type="entry name" value="MFS"/>
    <property type="match status" value="1"/>
</dbReference>
<keyword evidence="3 5" id="KW-1133">Transmembrane helix</keyword>
<keyword evidence="2 5" id="KW-0812">Transmembrane</keyword>
<evidence type="ECO:0000256" key="2">
    <source>
        <dbReference type="ARBA" id="ARBA00022692"/>
    </source>
</evidence>
<dbReference type="Gene3D" id="1.20.1250.20">
    <property type="entry name" value="MFS general substrate transporter like domains"/>
    <property type="match status" value="2"/>
</dbReference>
<feature type="transmembrane region" description="Helical" evidence="5">
    <location>
        <begin position="165"/>
        <end position="184"/>
    </location>
</feature>
<feature type="transmembrane region" description="Helical" evidence="5">
    <location>
        <begin position="253"/>
        <end position="270"/>
    </location>
</feature>
<feature type="transmembrane region" description="Helical" evidence="5">
    <location>
        <begin position="135"/>
        <end position="159"/>
    </location>
</feature>
<dbReference type="EMBL" id="JBIAQY010000005">
    <property type="protein sequence ID" value="MFF3569361.1"/>
    <property type="molecule type" value="Genomic_DNA"/>
</dbReference>
<keyword evidence="4 5" id="KW-0472">Membrane</keyword>
<dbReference type="InterPro" id="IPR011701">
    <property type="entry name" value="MFS"/>
</dbReference>
<evidence type="ECO:0000259" key="6">
    <source>
        <dbReference type="PROSITE" id="PS50850"/>
    </source>
</evidence>
<dbReference type="SUPFAM" id="SSF103473">
    <property type="entry name" value="MFS general substrate transporter"/>
    <property type="match status" value="1"/>
</dbReference>
<proteinExistence type="predicted"/>
<dbReference type="PANTHER" id="PTHR23514:SF13">
    <property type="entry name" value="INNER MEMBRANE PROTEIN YBJJ"/>
    <property type="match status" value="1"/>
</dbReference>